<sequence>MDVSSIDERMGSFPGASNVLHEVWGWMVWWVGGKQFACEFTAAPDAKPPYAGRHLLSLKCDPDRIRELRAEYPNAVLPGYYSDGRTWISVDLNLVGSPDGPCEELVLDLCEMSYRLVFAKLPKRVQRELAASA</sequence>
<accession>A0ABT7VAC9</accession>
<name>A0ABT7VAC9_9ACTN</name>
<dbReference type="PANTHER" id="PTHR35145:SF1">
    <property type="entry name" value="CYTOPLASMIC PROTEIN"/>
    <property type="match status" value="1"/>
</dbReference>
<dbReference type="SUPFAM" id="SSF142906">
    <property type="entry name" value="YjbR-like"/>
    <property type="match status" value="1"/>
</dbReference>
<gene>
    <name evidence="1" type="ORF">QUW28_08150</name>
</gene>
<comment type="caution">
    <text evidence="1">The sequence shown here is derived from an EMBL/GenBank/DDBJ whole genome shotgun (WGS) entry which is preliminary data.</text>
</comment>
<dbReference type="Pfam" id="PF04237">
    <property type="entry name" value="YjbR"/>
    <property type="match status" value="1"/>
</dbReference>
<proteinExistence type="predicted"/>
<reference evidence="2" key="1">
    <citation type="submission" date="2023-06" db="EMBL/GenBank/DDBJ databases">
        <title>Identification and characterization of horizontal gene transfer across gut microbiota members of farm animals based on homology search.</title>
        <authorList>
            <person name="Zeman M."/>
            <person name="Kubasova T."/>
            <person name="Jahodarova E."/>
            <person name="Nykrynova M."/>
            <person name="Rychlik I."/>
        </authorList>
    </citation>
    <scope>NUCLEOTIDE SEQUENCE [LARGE SCALE GENOMIC DNA]</scope>
    <source>
        <strain evidence="2">154_Feed</strain>
    </source>
</reference>
<dbReference type="InterPro" id="IPR007351">
    <property type="entry name" value="YjbR"/>
</dbReference>
<dbReference type="PANTHER" id="PTHR35145">
    <property type="entry name" value="CYTOPLASMIC PROTEIN-RELATED"/>
    <property type="match status" value="1"/>
</dbReference>
<dbReference type="EMBL" id="JAUDDZ010000012">
    <property type="protein sequence ID" value="MDM8275456.1"/>
    <property type="molecule type" value="Genomic_DNA"/>
</dbReference>
<protein>
    <submittedName>
        <fullName evidence="1">MmcQ/YjbR family DNA-binding protein</fullName>
    </submittedName>
</protein>
<dbReference type="GO" id="GO:0003677">
    <property type="term" value="F:DNA binding"/>
    <property type="evidence" value="ECO:0007669"/>
    <property type="project" value="UniProtKB-KW"/>
</dbReference>
<evidence type="ECO:0000313" key="1">
    <source>
        <dbReference type="EMBL" id="MDM8275456.1"/>
    </source>
</evidence>
<dbReference type="RefSeq" id="WP_289545508.1">
    <property type="nucleotide sequence ID" value="NZ_JAUDDZ010000012.1"/>
</dbReference>
<organism evidence="1 2">
    <name type="scientific">Enorma phocaeensis</name>
    <dbReference type="NCBI Taxonomy" id="1871019"/>
    <lineage>
        <taxon>Bacteria</taxon>
        <taxon>Bacillati</taxon>
        <taxon>Actinomycetota</taxon>
        <taxon>Coriobacteriia</taxon>
        <taxon>Coriobacteriales</taxon>
        <taxon>Coriobacteriaceae</taxon>
        <taxon>Enorma</taxon>
    </lineage>
</organism>
<keyword evidence="2" id="KW-1185">Reference proteome</keyword>
<evidence type="ECO:0000313" key="2">
    <source>
        <dbReference type="Proteomes" id="UP001529421"/>
    </source>
</evidence>
<dbReference type="InterPro" id="IPR038056">
    <property type="entry name" value="YjbR-like_sf"/>
</dbReference>
<dbReference type="Proteomes" id="UP001529421">
    <property type="component" value="Unassembled WGS sequence"/>
</dbReference>
<keyword evidence="1" id="KW-0238">DNA-binding</keyword>
<dbReference type="Gene3D" id="3.90.1150.30">
    <property type="match status" value="1"/>
</dbReference>
<dbReference type="InterPro" id="IPR058532">
    <property type="entry name" value="YjbR/MT2646/Rv2570-like"/>
</dbReference>
<reference evidence="1 2" key="2">
    <citation type="submission" date="2023-06" db="EMBL/GenBank/DDBJ databases">
        <authorList>
            <person name="Zeman M."/>
            <person name="Kubasova T."/>
            <person name="Jahodarova E."/>
            <person name="Nykrynova M."/>
            <person name="Rychlik I."/>
        </authorList>
    </citation>
    <scope>NUCLEOTIDE SEQUENCE [LARGE SCALE GENOMIC DNA]</scope>
    <source>
        <strain evidence="1 2">154_Feed</strain>
    </source>
</reference>